<dbReference type="EMBL" id="JBHRTD010000018">
    <property type="protein sequence ID" value="MFC3140424.1"/>
    <property type="molecule type" value="Genomic_DNA"/>
</dbReference>
<keyword evidence="3" id="KW-1185">Reference proteome</keyword>
<gene>
    <name evidence="2" type="ORF">ACFOE0_19895</name>
</gene>
<accession>A0ABV7GJQ2</accession>
<dbReference type="RefSeq" id="WP_248934317.1">
    <property type="nucleotide sequence ID" value="NZ_JAKILF010000001.1"/>
</dbReference>
<evidence type="ECO:0000313" key="3">
    <source>
        <dbReference type="Proteomes" id="UP001595621"/>
    </source>
</evidence>
<keyword evidence="1" id="KW-0732">Signal</keyword>
<evidence type="ECO:0000313" key="2">
    <source>
        <dbReference type="EMBL" id="MFC3140424.1"/>
    </source>
</evidence>
<dbReference type="Proteomes" id="UP001595621">
    <property type="component" value="Unassembled WGS sequence"/>
</dbReference>
<feature type="chain" id="PRO_5047145375" description="NlpE C-terminal OB domain-containing protein" evidence="1">
    <location>
        <begin position="19"/>
        <end position="149"/>
    </location>
</feature>
<reference evidence="3" key="1">
    <citation type="journal article" date="2019" name="Int. J. Syst. Evol. Microbiol.">
        <title>The Global Catalogue of Microorganisms (GCM) 10K type strain sequencing project: providing services to taxonomists for standard genome sequencing and annotation.</title>
        <authorList>
            <consortium name="The Broad Institute Genomics Platform"/>
            <consortium name="The Broad Institute Genome Sequencing Center for Infectious Disease"/>
            <person name="Wu L."/>
            <person name="Ma J."/>
        </authorList>
    </citation>
    <scope>NUCLEOTIDE SEQUENCE [LARGE SCALE GENOMIC DNA]</scope>
    <source>
        <strain evidence="3">KCTC 52277</strain>
    </source>
</reference>
<evidence type="ECO:0000256" key="1">
    <source>
        <dbReference type="SAM" id="SignalP"/>
    </source>
</evidence>
<organism evidence="2 3">
    <name type="scientific">Shewanella submarina</name>
    <dbReference type="NCBI Taxonomy" id="2016376"/>
    <lineage>
        <taxon>Bacteria</taxon>
        <taxon>Pseudomonadati</taxon>
        <taxon>Pseudomonadota</taxon>
        <taxon>Gammaproteobacteria</taxon>
        <taxon>Alteromonadales</taxon>
        <taxon>Shewanellaceae</taxon>
        <taxon>Shewanella</taxon>
    </lineage>
</organism>
<name>A0ABV7GJQ2_9GAMM</name>
<dbReference type="PROSITE" id="PS51257">
    <property type="entry name" value="PROKAR_LIPOPROTEIN"/>
    <property type="match status" value="1"/>
</dbReference>
<feature type="signal peptide" evidence="1">
    <location>
        <begin position="1"/>
        <end position="18"/>
    </location>
</feature>
<proteinExistence type="predicted"/>
<sequence length="149" mass="16463">MFLGRGALVVLISFSLLGCVVDNCIQPIVTDPKAAEGQYQTHPATPTVWRGIYTSGVEVSEFAPCNSPDQYYWLSLAQTDVGFDRLKNRVHELRLARGEPYPAVYIEFVGEAVGKASDGFAADYDEVIQLRRLVDFDDTLPAECPANMD</sequence>
<protein>
    <recommendedName>
        <fullName evidence="4">NlpE C-terminal OB domain-containing protein</fullName>
    </recommendedName>
</protein>
<comment type="caution">
    <text evidence="2">The sequence shown here is derived from an EMBL/GenBank/DDBJ whole genome shotgun (WGS) entry which is preliminary data.</text>
</comment>
<evidence type="ECO:0008006" key="4">
    <source>
        <dbReference type="Google" id="ProtNLM"/>
    </source>
</evidence>